<keyword evidence="2" id="KW-1133">Transmembrane helix</keyword>
<evidence type="ECO:0000313" key="4">
    <source>
        <dbReference type="WBParaSite" id="MhA1_Contig1125.frz3.gene1"/>
    </source>
</evidence>
<evidence type="ECO:0000313" key="3">
    <source>
        <dbReference type="Proteomes" id="UP000095281"/>
    </source>
</evidence>
<keyword evidence="3" id="KW-1185">Reference proteome</keyword>
<protein>
    <submittedName>
        <fullName evidence="4">G_PROTEIN_RECEP_F1_2 domain-containing protein</fullName>
    </submittedName>
</protein>
<evidence type="ECO:0000256" key="1">
    <source>
        <dbReference type="SAM" id="MobiDB-lite"/>
    </source>
</evidence>
<dbReference type="Proteomes" id="UP000095281">
    <property type="component" value="Unplaced"/>
</dbReference>
<keyword evidence="2" id="KW-0472">Membrane</keyword>
<accession>A0A1I8AZA6</accession>
<feature type="compositionally biased region" description="Basic and acidic residues" evidence="1">
    <location>
        <begin position="144"/>
        <end position="156"/>
    </location>
</feature>
<evidence type="ECO:0000256" key="2">
    <source>
        <dbReference type="SAM" id="Phobius"/>
    </source>
</evidence>
<name>A0A1I8AZA6_MELHA</name>
<proteinExistence type="predicted"/>
<reference evidence="4" key="1">
    <citation type="submission" date="2016-11" db="UniProtKB">
        <authorList>
            <consortium name="WormBaseParasite"/>
        </authorList>
    </citation>
    <scope>IDENTIFICATION</scope>
</reference>
<feature type="transmembrane region" description="Helical" evidence="2">
    <location>
        <begin position="104"/>
        <end position="128"/>
    </location>
</feature>
<dbReference type="PANTHER" id="PTHR46895">
    <property type="entry name" value="PROTEIN CBG20548-RELATED"/>
    <property type="match status" value="1"/>
</dbReference>
<organism evidence="3 4">
    <name type="scientific">Meloidogyne hapla</name>
    <name type="common">Root-knot nematode worm</name>
    <dbReference type="NCBI Taxonomy" id="6305"/>
    <lineage>
        <taxon>Eukaryota</taxon>
        <taxon>Metazoa</taxon>
        <taxon>Ecdysozoa</taxon>
        <taxon>Nematoda</taxon>
        <taxon>Chromadorea</taxon>
        <taxon>Rhabditida</taxon>
        <taxon>Tylenchina</taxon>
        <taxon>Tylenchomorpha</taxon>
        <taxon>Tylenchoidea</taxon>
        <taxon>Meloidogynidae</taxon>
        <taxon>Meloidogyninae</taxon>
        <taxon>Meloidogyne</taxon>
    </lineage>
</organism>
<dbReference type="WBParaSite" id="MhA1_Contig1125.frz3.gene1">
    <property type="protein sequence ID" value="MhA1_Contig1125.frz3.gene1"/>
    <property type="gene ID" value="MhA1_Contig1125.frz3.gene1"/>
</dbReference>
<feature type="region of interest" description="Disordered" evidence="1">
    <location>
        <begin position="137"/>
        <end position="156"/>
    </location>
</feature>
<dbReference type="AlphaFoldDB" id="A0A1I8AZA6"/>
<sequence length="156" mass="17386">MDLLLQLNCTLLENLFDKENNSSKVLSHSATFLSKGSANAVSDMALTVGNIVLLSSGMKNQANILLAAMACVSLERFIGVWRPMHTLKNVSSLLLKYLRIAKYAQSLIAVIMPVIAVAILNVSLVYFLRKRRILNNNNNTNNKGEGENEFKEQEFR</sequence>
<keyword evidence="2" id="KW-0812">Transmembrane</keyword>